<gene>
    <name evidence="1" type="ORF">P4B07_03070</name>
</gene>
<dbReference type="EMBL" id="CP121308">
    <property type="protein sequence ID" value="WFP91376.1"/>
    <property type="molecule type" value="Genomic_DNA"/>
</dbReference>
<evidence type="ECO:0000313" key="1">
    <source>
        <dbReference type="EMBL" id="WFP91376.1"/>
    </source>
</evidence>
<sequence length="308" mass="32844">MPKAGNFHFIRSTKVRSSEVLSAKGASLWSGCDATFARIDALCGDGASRIFAEPNVKRQDGGDVLNVAWFGSHDDDPKELSAIDRGKLSRIEEDLVRRIGKLKPALNDPEIGETVAAMLNVYDHGSIMAVGEHAILTNWGALPAEATATQSAYARHTDDTVGRFIGSNVATRLPGKQWANAGKIEVREQAHVTHAAHAAPVVEKQAVASATPSIVATAPSRHHRWLAPAALVTLFGGILAYVAWPGNLVYERENRGDQGVLTQLNTANDELTRQIAVLQTEAGKNACEIDRALVGLPPLENSPVGQGG</sequence>
<reference evidence="1 2" key="1">
    <citation type="submission" date="2023-03" db="EMBL/GenBank/DDBJ databases">
        <title>Comparative genome and transcriptome analysis combination mining strategies for increasing vitamin B12 production of Ensifer adhaerens strain.</title>
        <authorList>
            <person name="Yongheng L."/>
        </authorList>
    </citation>
    <scope>NUCLEOTIDE SEQUENCE [LARGE SCALE GENOMIC DNA]</scope>
    <source>
        <strain evidence="1 2">Casida A-T305</strain>
    </source>
</reference>
<keyword evidence="2" id="KW-1185">Reference proteome</keyword>
<organism evidence="1 2">
    <name type="scientific">Ensifer adhaerens</name>
    <name type="common">Sinorhizobium morelense</name>
    <dbReference type="NCBI Taxonomy" id="106592"/>
    <lineage>
        <taxon>Bacteria</taxon>
        <taxon>Pseudomonadati</taxon>
        <taxon>Pseudomonadota</taxon>
        <taxon>Alphaproteobacteria</taxon>
        <taxon>Hyphomicrobiales</taxon>
        <taxon>Rhizobiaceae</taxon>
        <taxon>Sinorhizobium/Ensifer group</taxon>
        <taxon>Ensifer</taxon>
    </lineage>
</organism>
<name>A0ABY8HHZ8_ENSAD</name>
<accession>A0ABY8HHZ8</accession>
<dbReference type="Proteomes" id="UP001214094">
    <property type="component" value="Chromosome"/>
</dbReference>
<dbReference type="RefSeq" id="WP_034802265.1">
    <property type="nucleotide sequence ID" value="NZ_CP015880.1"/>
</dbReference>
<dbReference type="GeneID" id="29518391"/>
<evidence type="ECO:0000313" key="2">
    <source>
        <dbReference type="Proteomes" id="UP001214094"/>
    </source>
</evidence>
<proteinExistence type="predicted"/>
<protein>
    <submittedName>
        <fullName evidence="1">Uncharacterized protein</fullName>
    </submittedName>
</protein>